<feature type="compositionally biased region" description="Basic and acidic residues" evidence="10">
    <location>
        <begin position="509"/>
        <end position="522"/>
    </location>
</feature>
<dbReference type="PANTHER" id="PTHR11685">
    <property type="entry name" value="RBR FAMILY RING FINGER AND IBR DOMAIN-CONTAINING"/>
    <property type="match status" value="1"/>
</dbReference>
<evidence type="ECO:0000256" key="3">
    <source>
        <dbReference type="ARBA" id="ARBA00022679"/>
    </source>
</evidence>
<dbReference type="AlphaFoldDB" id="A0A439CW99"/>
<dbReference type="Proteomes" id="UP000286045">
    <property type="component" value="Unassembled WGS sequence"/>
</dbReference>
<gene>
    <name evidence="14" type="ORF">EKO27_g8774</name>
</gene>
<dbReference type="EMBL" id="RYZI01000346">
    <property type="protein sequence ID" value="RWA06327.1"/>
    <property type="molecule type" value="Genomic_DNA"/>
</dbReference>
<dbReference type="InterPro" id="IPR017907">
    <property type="entry name" value="Znf_RING_CS"/>
</dbReference>
<keyword evidence="15" id="KW-1185">Reference proteome</keyword>
<dbReference type="InterPro" id="IPR001841">
    <property type="entry name" value="Znf_RING"/>
</dbReference>
<feature type="compositionally biased region" description="Pro residues" evidence="10">
    <location>
        <begin position="473"/>
        <end position="486"/>
    </location>
</feature>
<dbReference type="InterPro" id="IPR002867">
    <property type="entry name" value="IBR_dom"/>
</dbReference>
<organism evidence="14 15">
    <name type="scientific">Xylaria grammica</name>
    <dbReference type="NCBI Taxonomy" id="363999"/>
    <lineage>
        <taxon>Eukaryota</taxon>
        <taxon>Fungi</taxon>
        <taxon>Dikarya</taxon>
        <taxon>Ascomycota</taxon>
        <taxon>Pezizomycotina</taxon>
        <taxon>Sordariomycetes</taxon>
        <taxon>Xylariomycetidae</taxon>
        <taxon>Xylariales</taxon>
        <taxon>Xylariaceae</taxon>
        <taxon>Xylaria</taxon>
    </lineage>
</organism>
<evidence type="ECO:0000256" key="5">
    <source>
        <dbReference type="ARBA" id="ARBA00022737"/>
    </source>
</evidence>
<dbReference type="Gene3D" id="3.10.110.10">
    <property type="entry name" value="Ubiquitin Conjugating Enzyme"/>
    <property type="match status" value="1"/>
</dbReference>
<feature type="domain" description="RING-type" evidence="13">
    <location>
        <begin position="184"/>
        <end position="434"/>
    </location>
</feature>
<evidence type="ECO:0000256" key="7">
    <source>
        <dbReference type="ARBA" id="ARBA00022786"/>
    </source>
</evidence>
<evidence type="ECO:0000256" key="10">
    <source>
        <dbReference type="SAM" id="MobiDB-lite"/>
    </source>
</evidence>
<evidence type="ECO:0000259" key="13">
    <source>
        <dbReference type="PROSITE" id="PS51873"/>
    </source>
</evidence>
<dbReference type="SUPFAM" id="SSF57850">
    <property type="entry name" value="RING/U-box"/>
    <property type="match status" value="1"/>
</dbReference>
<keyword evidence="5" id="KW-0677">Repeat</keyword>
<dbReference type="CDD" id="cd23820">
    <property type="entry name" value="RWD_RNF14"/>
    <property type="match status" value="1"/>
</dbReference>
<keyword evidence="3" id="KW-0808">Transferase</keyword>
<feature type="domain" description="RING-type" evidence="11">
    <location>
        <begin position="188"/>
        <end position="242"/>
    </location>
</feature>
<protein>
    <recommendedName>
        <fullName evidence="2">RBR-type E3 ubiquitin transferase</fullName>
        <ecNumber evidence="2">2.3.2.31</ecNumber>
    </recommendedName>
</protein>
<dbReference type="STRING" id="363999.A0A439CW99"/>
<dbReference type="InterPro" id="IPR031127">
    <property type="entry name" value="E3_UB_ligase_RBR"/>
</dbReference>
<feature type="region of interest" description="Disordered" evidence="10">
    <location>
        <begin position="455"/>
        <end position="601"/>
    </location>
</feature>
<evidence type="ECO:0000259" key="12">
    <source>
        <dbReference type="PROSITE" id="PS50908"/>
    </source>
</evidence>
<feature type="compositionally biased region" description="Basic residues" evidence="10">
    <location>
        <begin position="546"/>
        <end position="556"/>
    </location>
</feature>
<feature type="domain" description="RWD" evidence="12">
    <location>
        <begin position="8"/>
        <end position="149"/>
    </location>
</feature>
<evidence type="ECO:0000256" key="4">
    <source>
        <dbReference type="ARBA" id="ARBA00022723"/>
    </source>
</evidence>
<dbReference type="InterPro" id="IPR006575">
    <property type="entry name" value="RWD_dom"/>
</dbReference>
<evidence type="ECO:0000256" key="2">
    <source>
        <dbReference type="ARBA" id="ARBA00012251"/>
    </source>
</evidence>
<dbReference type="CDD" id="cd23134">
    <property type="entry name" value="RING-HC_ITT1-like"/>
    <property type="match status" value="1"/>
</dbReference>
<dbReference type="FunFam" id="3.30.40.10:FF:000416">
    <property type="entry name" value="RBR-type E3 ubiquitin transferase"/>
    <property type="match status" value="1"/>
</dbReference>
<evidence type="ECO:0000256" key="6">
    <source>
        <dbReference type="ARBA" id="ARBA00022771"/>
    </source>
</evidence>
<evidence type="ECO:0000256" key="1">
    <source>
        <dbReference type="ARBA" id="ARBA00001798"/>
    </source>
</evidence>
<dbReference type="SUPFAM" id="SSF54495">
    <property type="entry name" value="UBC-like"/>
    <property type="match status" value="1"/>
</dbReference>
<keyword evidence="7" id="KW-0833">Ubl conjugation pathway</keyword>
<proteinExistence type="predicted"/>
<feature type="compositionally biased region" description="Low complexity" evidence="10">
    <location>
        <begin position="561"/>
        <end position="584"/>
    </location>
</feature>
<dbReference type="Gene3D" id="3.30.40.10">
    <property type="entry name" value="Zinc/RING finger domain, C3HC4 (zinc finger)"/>
    <property type="match status" value="1"/>
</dbReference>
<keyword evidence="8" id="KW-0862">Zinc</keyword>
<sequence length="629" mass="68929">MDEDPRDIELSTITAIYPELQLDENDPHRLSIELPVSLSKPLTVLFPAVAGAVPSLAPSQTAALPHAAAADADSQALSNLPALQVDITLPDGYPQHKPPNVSISTSPPWLSNDILRKLEADVIRLWEDVGHDQVIFTYIDDLQQSSDDVFGLVDNKGTLEVTPDHKIALLDYDINAKRKAFEKETFECGICLDPKKGSVCHRMLDCGHVFCIQCLQDFYNNAITEGDVAAVICLTPNCAKDREKNATEESSAKRQKPRTFISPSELLQIPLEQDVVKRYVMLKHKTKLESDKNTIYCPRSWCQGAARSKKHKKPEGFELADSDDEEDEDTGLLAICEDCGFAFCSRCDQGWHGELNYCIPKERKNAITEEEKASLEYLRLHSTPCPTCGAPYPSNPYKHFNTPPSGEGNSCYMRLWELEDGDGNDVGIGYEGGDAMRNANMAAGQEGEHLEIVQQPRAAHQAQGGPRNEAQPAPVPHGAPEGPPRAEPQQPRPERRAAVAREGPLVLRIEGDAPVARERVGEPHGAAAANPRVPPVANPRANGGHRGGRGGNRHGRGGAGANQHNGRNRAQGAARANNNGARIRQPPAGHDGPQNPDLNPQQEAWIRQFVQLALNDEEHLIIEWDSDDE</sequence>
<dbReference type="EC" id="2.3.2.31" evidence="2"/>
<dbReference type="GO" id="GO:0008270">
    <property type="term" value="F:zinc ion binding"/>
    <property type="evidence" value="ECO:0007669"/>
    <property type="project" value="UniProtKB-KW"/>
</dbReference>
<dbReference type="GO" id="GO:0016567">
    <property type="term" value="P:protein ubiquitination"/>
    <property type="evidence" value="ECO:0007669"/>
    <property type="project" value="InterPro"/>
</dbReference>
<evidence type="ECO:0000256" key="8">
    <source>
        <dbReference type="ARBA" id="ARBA00022833"/>
    </source>
</evidence>
<reference evidence="14 15" key="1">
    <citation type="submission" date="2018-12" db="EMBL/GenBank/DDBJ databases">
        <title>Draft genome sequence of Xylaria grammica IHI A82.</title>
        <authorList>
            <person name="Buettner E."/>
            <person name="Kellner H."/>
        </authorList>
    </citation>
    <scope>NUCLEOTIDE SEQUENCE [LARGE SCALE GENOMIC DNA]</scope>
    <source>
        <strain evidence="14 15">IHI A82</strain>
    </source>
</reference>
<comment type="caution">
    <text evidence="14">The sequence shown here is derived from an EMBL/GenBank/DDBJ whole genome shotgun (WGS) entry which is preliminary data.</text>
</comment>
<dbReference type="PROSITE" id="PS51873">
    <property type="entry name" value="TRIAD"/>
    <property type="match status" value="1"/>
</dbReference>
<dbReference type="PROSITE" id="PS50089">
    <property type="entry name" value="ZF_RING_2"/>
    <property type="match status" value="1"/>
</dbReference>
<accession>A0A439CW99</accession>
<keyword evidence="4" id="KW-0479">Metal-binding</keyword>
<dbReference type="InterPro" id="IPR016135">
    <property type="entry name" value="UBQ-conjugating_enzyme/RWD"/>
</dbReference>
<evidence type="ECO:0000259" key="11">
    <source>
        <dbReference type="PROSITE" id="PS50089"/>
    </source>
</evidence>
<dbReference type="InterPro" id="IPR013083">
    <property type="entry name" value="Znf_RING/FYVE/PHD"/>
</dbReference>
<evidence type="ECO:0000313" key="15">
    <source>
        <dbReference type="Proteomes" id="UP000286045"/>
    </source>
</evidence>
<name>A0A439CW99_9PEZI</name>
<dbReference type="SMART" id="SM00647">
    <property type="entry name" value="IBR"/>
    <property type="match status" value="1"/>
</dbReference>
<dbReference type="Pfam" id="PF05773">
    <property type="entry name" value="RWD"/>
    <property type="match status" value="1"/>
</dbReference>
<dbReference type="GO" id="GO:0061630">
    <property type="term" value="F:ubiquitin protein ligase activity"/>
    <property type="evidence" value="ECO:0007669"/>
    <property type="project" value="UniProtKB-EC"/>
</dbReference>
<dbReference type="Pfam" id="PF01485">
    <property type="entry name" value="IBR"/>
    <property type="match status" value="1"/>
</dbReference>
<dbReference type="InterPro" id="IPR044066">
    <property type="entry name" value="TRIAD_supradom"/>
</dbReference>
<evidence type="ECO:0000256" key="9">
    <source>
        <dbReference type="PROSITE-ProRule" id="PRU00175"/>
    </source>
</evidence>
<dbReference type="PROSITE" id="PS50908">
    <property type="entry name" value="RWD"/>
    <property type="match status" value="1"/>
</dbReference>
<evidence type="ECO:0000313" key="14">
    <source>
        <dbReference type="EMBL" id="RWA06327.1"/>
    </source>
</evidence>
<dbReference type="PROSITE" id="PS00518">
    <property type="entry name" value="ZF_RING_1"/>
    <property type="match status" value="1"/>
</dbReference>
<keyword evidence="6 9" id="KW-0863">Zinc-finger</keyword>
<dbReference type="SMART" id="SM00591">
    <property type="entry name" value="RWD"/>
    <property type="match status" value="1"/>
</dbReference>
<comment type="catalytic activity">
    <reaction evidence="1">
        <text>[E2 ubiquitin-conjugating enzyme]-S-ubiquitinyl-L-cysteine + [acceptor protein]-L-lysine = [E2 ubiquitin-conjugating enzyme]-L-cysteine + [acceptor protein]-N(6)-ubiquitinyl-L-lysine.</text>
        <dbReference type="EC" id="2.3.2.31"/>
    </reaction>
</comment>